<reference evidence="6 7" key="1">
    <citation type="submission" date="2016-10" db="EMBL/GenBank/DDBJ databases">
        <authorList>
            <person name="de Groot N.N."/>
        </authorList>
    </citation>
    <scope>NUCLEOTIDE SEQUENCE [LARGE SCALE GENOMIC DNA]</scope>
    <source>
        <strain evidence="6 7">DSM 26424</strain>
    </source>
</reference>
<sequence length="235" mass="25415">MTLSCATLPATRLLLSHGWLAKEPAPFQQAVLDRIQIRRFDTGQYTHHIGDDPGGIFGILGGSFGVMTQSPTLGVVLGHIFGAGAWFGQGPLATGGARMLTFRAMQPALVAHVPLPAIQELSRAMPEAPRRFAGLVEYNAIITYQIAGELLIRRSDQRIAAVLLRVVSATQSSHGDDPTACLLTQTDLAEMANVSRQTMNTVLKRFETEGWIARGYGKLSVRDMQGLQEFLTGGD</sequence>
<dbReference type="AlphaFoldDB" id="A0A1G8NMC6"/>
<evidence type="ECO:0000313" key="7">
    <source>
        <dbReference type="Proteomes" id="UP000199093"/>
    </source>
</evidence>
<feature type="domain" description="HTH crp-type" evidence="5">
    <location>
        <begin position="153"/>
        <end position="225"/>
    </location>
</feature>
<dbReference type="Proteomes" id="UP000199093">
    <property type="component" value="Unassembled WGS sequence"/>
</dbReference>
<keyword evidence="6" id="KW-0418">Kinase</keyword>
<keyword evidence="2" id="KW-0238">DNA-binding</keyword>
<evidence type="ECO:0000259" key="5">
    <source>
        <dbReference type="PROSITE" id="PS51063"/>
    </source>
</evidence>
<dbReference type="OrthoDB" id="7772718at2"/>
<dbReference type="PROSITE" id="PS51063">
    <property type="entry name" value="HTH_CRP_2"/>
    <property type="match status" value="1"/>
</dbReference>
<dbReference type="Gene3D" id="1.10.10.10">
    <property type="entry name" value="Winged helix-like DNA-binding domain superfamily/Winged helix DNA-binding domain"/>
    <property type="match status" value="1"/>
</dbReference>
<evidence type="ECO:0000313" key="6">
    <source>
        <dbReference type="EMBL" id="SDI81146.1"/>
    </source>
</evidence>
<dbReference type="SUPFAM" id="SSF46785">
    <property type="entry name" value="Winged helix' DNA-binding domain"/>
    <property type="match status" value="1"/>
</dbReference>
<dbReference type="InterPro" id="IPR012318">
    <property type="entry name" value="HTH_CRP"/>
</dbReference>
<dbReference type="STRING" id="555512.SAMN04487993_1010137"/>
<protein>
    <submittedName>
        <fullName evidence="6">cAMP-binding domain of CRP or a regulatory subunit of cAMP-dependent protein kinases</fullName>
    </submittedName>
</protein>
<dbReference type="CDD" id="cd00038">
    <property type="entry name" value="CAP_ED"/>
    <property type="match status" value="1"/>
</dbReference>
<feature type="domain" description="Cyclic nucleotide-binding" evidence="4">
    <location>
        <begin position="31"/>
        <end position="104"/>
    </location>
</feature>
<dbReference type="Pfam" id="PF00027">
    <property type="entry name" value="cNMP_binding"/>
    <property type="match status" value="1"/>
</dbReference>
<dbReference type="EMBL" id="FNEJ01000010">
    <property type="protein sequence ID" value="SDI81146.1"/>
    <property type="molecule type" value="Genomic_DNA"/>
</dbReference>
<dbReference type="SUPFAM" id="SSF51206">
    <property type="entry name" value="cAMP-binding domain-like"/>
    <property type="match status" value="1"/>
</dbReference>
<keyword evidence="7" id="KW-1185">Reference proteome</keyword>
<dbReference type="InterPro" id="IPR000595">
    <property type="entry name" value="cNMP-bd_dom"/>
</dbReference>
<organism evidence="6 7">
    <name type="scientific">Salipiger marinus</name>
    <dbReference type="NCBI Taxonomy" id="555512"/>
    <lineage>
        <taxon>Bacteria</taxon>
        <taxon>Pseudomonadati</taxon>
        <taxon>Pseudomonadota</taxon>
        <taxon>Alphaproteobacteria</taxon>
        <taxon>Rhodobacterales</taxon>
        <taxon>Roseobacteraceae</taxon>
        <taxon>Salipiger</taxon>
    </lineage>
</organism>
<name>A0A1G8NMC6_9RHOB</name>
<dbReference type="Pfam" id="PF13545">
    <property type="entry name" value="HTH_Crp_2"/>
    <property type="match status" value="1"/>
</dbReference>
<proteinExistence type="predicted"/>
<keyword evidence="1" id="KW-0805">Transcription regulation</keyword>
<dbReference type="GO" id="GO:0003677">
    <property type="term" value="F:DNA binding"/>
    <property type="evidence" value="ECO:0007669"/>
    <property type="project" value="UniProtKB-KW"/>
</dbReference>
<dbReference type="SMART" id="SM00419">
    <property type="entry name" value="HTH_CRP"/>
    <property type="match status" value="1"/>
</dbReference>
<keyword evidence="3" id="KW-0804">Transcription</keyword>
<dbReference type="Gene3D" id="2.60.120.10">
    <property type="entry name" value="Jelly Rolls"/>
    <property type="match status" value="1"/>
</dbReference>
<evidence type="ECO:0000256" key="2">
    <source>
        <dbReference type="ARBA" id="ARBA00023125"/>
    </source>
</evidence>
<dbReference type="InterPro" id="IPR014710">
    <property type="entry name" value="RmlC-like_jellyroll"/>
</dbReference>
<dbReference type="InterPro" id="IPR036388">
    <property type="entry name" value="WH-like_DNA-bd_sf"/>
</dbReference>
<evidence type="ECO:0000256" key="3">
    <source>
        <dbReference type="ARBA" id="ARBA00023163"/>
    </source>
</evidence>
<keyword evidence="6" id="KW-0808">Transferase</keyword>
<gene>
    <name evidence="6" type="ORF">SAMN04487993_1010137</name>
</gene>
<dbReference type="InterPro" id="IPR018490">
    <property type="entry name" value="cNMP-bd_dom_sf"/>
</dbReference>
<accession>A0A1G8NMC6</accession>
<evidence type="ECO:0000256" key="1">
    <source>
        <dbReference type="ARBA" id="ARBA00023015"/>
    </source>
</evidence>
<dbReference type="PROSITE" id="PS50042">
    <property type="entry name" value="CNMP_BINDING_3"/>
    <property type="match status" value="1"/>
</dbReference>
<dbReference type="InterPro" id="IPR036390">
    <property type="entry name" value="WH_DNA-bd_sf"/>
</dbReference>
<dbReference type="RefSeq" id="WP_089847690.1">
    <property type="nucleotide sequence ID" value="NZ_FNEJ01000010.1"/>
</dbReference>
<evidence type="ECO:0000259" key="4">
    <source>
        <dbReference type="PROSITE" id="PS50042"/>
    </source>
</evidence>
<dbReference type="GO" id="GO:0016301">
    <property type="term" value="F:kinase activity"/>
    <property type="evidence" value="ECO:0007669"/>
    <property type="project" value="UniProtKB-KW"/>
</dbReference>
<dbReference type="GO" id="GO:0006355">
    <property type="term" value="P:regulation of DNA-templated transcription"/>
    <property type="evidence" value="ECO:0007669"/>
    <property type="project" value="InterPro"/>
</dbReference>